<dbReference type="SUPFAM" id="SSF116734">
    <property type="entry name" value="DNA methylase specificity domain"/>
    <property type="match status" value="2"/>
</dbReference>
<dbReference type="PANTHER" id="PTHR30408">
    <property type="entry name" value="TYPE-1 RESTRICTION ENZYME ECOKI SPECIFICITY PROTEIN"/>
    <property type="match status" value="1"/>
</dbReference>
<evidence type="ECO:0000259" key="4">
    <source>
        <dbReference type="Pfam" id="PF01420"/>
    </source>
</evidence>
<dbReference type="GO" id="GO:0009307">
    <property type="term" value="P:DNA restriction-modification system"/>
    <property type="evidence" value="ECO:0007669"/>
    <property type="project" value="UniProtKB-KW"/>
</dbReference>
<organism evidence="5 6">
    <name type="scientific">Chryseobacterium manosquense</name>
    <dbReference type="NCBI Taxonomy" id="2754694"/>
    <lineage>
        <taxon>Bacteria</taxon>
        <taxon>Pseudomonadati</taxon>
        <taxon>Bacteroidota</taxon>
        <taxon>Flavobacteriia</taxon>
        <taxon>Flavobacteriales</taxon>
        <taxon>Weeksellaceae</taxon>
        <taxon>Chryseobacterium group</taxon>
        <taxon>Chryseobacterium</taxon>
    </lineage>
</organism>
<keyword evidence="3" id="KW-0238">DNA-binding</keyword>
<accession>A0A7H1DTL8</accession>
<dbReference type="NCBIfam" id="NF047740">
    <property type="entry name" value="antiphage_MADS5"/>
    <property type="match status" value="1"/>
</dbReference>
<protein>
    <submittedName>
        <fullName evidence="5">Restriction endonuclease subunit S</fullName>
    </submittedName>
</protein>
<dbReference type="AlphaFoldDB" id="A0A7H1DTL8"/>
<evidence type="ECO:0000256" key="3">
    <source>
        <dbReference type="ARBA" id="ARBA00023125"/>
    </source>
</evidence>
<dbReference type="Gene3D" id="3.90.220.20">
    <property type="entry name" value="DNA methylase specificity domains"/>
    <property type="match status" value="2"/>
</dbReference>
<feature type="domain" description="Type I restriction modification DNA specificity" evidence="4">
    <location>
        <begin position="295"/>
        <end position="447"/>
    </location>
</feature>
<keyword evidence="2" id="KW-0680">Restriction system</keyword>
<sequence length="455" mass="51541">MEITTVKSTIINDNSFILKPNFHMNFGKMRFEKAKRNGLKFTDLGTMAEDIFSCPIFVRVFVENVERGVPYITAQQMMTSNPLDIAKNISKKYTPRQDEMKLTKNQILVSCAGTVGNVKLITEDLEDVIGSQDIIRVNADNTKMKYGYLYAFLSSKTAYSYIQSFVYGSVVPRIEAKALAKLPIPILPEETQQKIHNLIADAARLRVEANKLLKEAVVIFEKEIGESKVTHSFQVGKISSNKIYGFHKRFDSQYQLGWNALDKEKKNNLEYTKLAQVACNIFVGGRGKRNYVENGIPFLSSSDMMLFNPKRNSKKISTSTQGIENMKVSLYDILISRSGTVGNTVIVGKDLQGTVISEHALRLVVNPEKISPLYVFTFLKTKYGLKTMESSSFGSVIITLNEDLIGNIEMPILEERLQSEIEKRTEKYISNLDQSTELENQAIDLIEKEIDQWQQ</sequence>
<keyword evidence="5" id="KW-0378">Hydrolase</keyword>
<dbReference type="InterPro" id="IPR000055">
    <property type="entry name" value="Restrct_endonuc_typeI_TRD"/>
</dbReference>
<evidence type="ECO:0000256" key="2">
    <source>
        <dbReference type="ARBA" id="ARBA00022747"/>
    </source>
</evidence>
<dbReference type="Pfam" id="PF01420">
    <property type="entry name" value="Methylase_S"/>
    <property type="match status" value="2"/>
</dbReference>
<gene>
    <name evidence="5" type="ORF">H0S70_07955</name>
</gene>
<proteinExistence type="inferred from homology"/>
<dbReference type="Proteomes" id="UP000516438">
    <property type="component" value="Chromosome"/>
</dbReference>
<keyword evidence="6" id="KW-1185">Reference proteome</keyword>
<evidence type="ECO:0000313" key="5">
    <source>
        <dbReference type="EMBL" id="QNS40326.1"/>
    </source>
</evidence>
<dbReference type="InterPro" id="IPR044946">
    <property type="entry name" value="Restrct_endonuc_typeI_TRD_sf"/>
</dbReference>
<dbReference type="EMBL" id="CP060203">
    <property type="protein sequence ID" value="QNS40326.1"/>
    <property type="molecule type" value="Genomic_DNA"/>
</dbReference>
<evidence type="ECO:0000256" key="1">
    <source>
        <dbReference type="ARBA" id="ARBA00010923"/>
    </source>
</evidence>
<reference evidence="5 6" key="1">
    <citation type="submission" date="2020-07" db="EMBL/GenBank/DDBJ databases">
        <title>Complete genome and description of Chryseobacterium manosquense strain Marseille-Q2069 sp. nov.</title>
        <authorList>
            <person name="Boxberger M."/>
        </authorList>
    </citation>
    <scope>NUCLEOTIDE SEQUENCE [LARGE SCALE GENOMIC DNA]</scope>
    <source>
        <strain evidence="5 6">Marseille-Q2069</strain>
    </source>
</reference>
<dbReference type="KEGG" id="cmaq:H0S70_07955"/>
<feature type="domain" description="Type I restriction modification DNA specificity" evidence="4">
    <location>
        <begin position="67"/>
        <end position="200"/>
    </location>
</feature>
<dbReference type="PANTHER" id="PTHR30408:SF12">
    <property type="entry name" value="TYPE I RESTRICTION ENZYME MJAVIII SPECIFICITY SUBUNIT"/>
    <property type="match status" value="1"/>
</dbReference>
<comment type="similarity">
    <text evidence="1">Belongs to the type-I restriction system S methylase family.</text>
</comment>
<dbReference type="GO" id="GO:0003677">
    <property type="term" value="F:DNA binding"/>
    <property type="evidence" value="ECO:0007669"/>
    <property type="project" value="UniProtKB-KW"/>
</dbReference>
<dbReference type="GO" id="GO:0004519">
    <property type="term" value="F:endonuclease activity"/>
    <property type="evidence" value="ECO:0007669"/>
    <property type="project" value="UniProtKB-KW"/>
</dbReference>
<evidence type="ECO:0000313" key="6">
    <source>
        <dbReference type="Proteomes" id="UP000516438"/>
    </source>
</evidence>
<keyword evidence="5" id="KW-0255">Endonuclease</keyword>
<dbReference type="InterPro" id="IPR052021">
    <property type="entry name" value="Type-I_RS_S_subunit"/>
</dbReference>
<keyword evidence="5" id="KW-0540">Nuclease</keyword>
<dbReference type="RefSeq" id="WP_188320427.1">
    <property type="nucleotide sequence ID" value="NZ_CP060203.1"/>
</dbReference>
<name>A0A7H1DTL8_9FLAO</name>
<dbReference type="REBASE" id="444956">
    <property type="entry name" value="S.Csp2069ORF7955P"/>
</dbReference>